<dbReference type="FunFam" id="1.10.10.10:FF:000030">
    <property type="entry name" value="Forkhead box protein K2"/>
    <property type="match status" value="1"/>
</dbReference>
<keyword evidence="11" id="KW-1185">Reference proteome</keyword>
<dbReference type="GeneID" id="27724473"/>
<comment type="subcellular location">
    <subcellularLocation>
        <location evidence="1 6">Nucleus</location>
    </subcellularLocation>
</comment>
<evidence type="ECO:0000256" key="5">
    <source>
        <dbReference type="ARBA" id="ARBA00023242"/>
    </source>
</evidence>
<dbReference type="KEGG" id="sapo:SAPIO_CDS5401"/>
<dbReference type="InterPro" id="IPR000253">
    <property type="entry name" value="FHA_dom"/>
</dbReference>
<accession>A0A084G6J1</accession>
<evidence type="ECO:0000256" key="1">
    <source>
        <dbReference type="ARBA" id="ARBA00004123"/>
    </source>
</evidence>
<dbReference type="SUPFAM" id="SSF49879">
    <property type="entry name" value="SMAD/FHA domain"/>
    <property type="match status" value="1"/>
</dbReference>
<dbReference type="GO" id="GO:0000981">
    <property type="term" value="F:DNA-binding transcription factor activity, RNA polymerase II-specific"/>
    <property type="evidence" value="ECO:0007669"/>
    <property type="project" value="TreeGrafter"/>
</dbReference>
<reference evidence="10 11" key="1">
    <citation type="journal article" date="2014" name="Genome Announc.">
        <title>Draft genome sequence of the pathogenic fungus Scedosporium apiospermum.</title>
        <authorList>
            <person name="Vandeputte P."/>
            <person name="Ghamrawi S."/>
            <person name="Rechenmann M."/>
            <person name="Iltis A."/>
            <person name="Giraud S."/>
            <person name="Fleury M."/>
            <person name="Thornton C."/>
            <person name="Delhaes L."/>
            <person name="Meyer W."/>
            <person name="Papon N."/>
            <person name="Bouchara J.P."/>
        </authorList>
    </citation>
    <scope>NUCLEOTIDE SEQUENCE [LARGE SCALE GENOMIC DNA]</scope>
    <source>
        <strain evidence="10 11">IHEM 14462</strain>
    </source>
</reference>
<feature type="domain" description="Fork-head" evidence="9">
    <location>
        <begin position="351"/>
        <end position="447"/>
    </location>
</feature>
<dbReference type="EMBL" id="JOWA01000098">
    <property type="protein sequence ID" value="KEZ42953.1"/>
    <property type="molecule type" value="Genomic_DNA"/>
</dbReference>
<protein>
    <submittedName>
        <fullName evidence="10">FKH1-like protein</fullName>
    </submittedName>
</protein>
<dbReference type="PANTHER" id="PTHR45881">
    <property type="entry name" value="CHECKPOINT SUPPRESSOR 1-LIKE, ISOFORM A-RELATED"/>
    <property type="match status" value="1"/>
</dbReference>
<feature type="region of interest" description="Disordered" evidence="7">
    <location>
        <begin position="440"/>
        <end position="537"/>
    </location>
</feature>
<dbReference type="VEuPathDB" id="FungiDB:SAPIO_CDS5401"/>
<feature type="compositionally biased region" description="Low complexity" evidence="7">
    <location>
        <begin position="265"/>
        <end position="297"/>
    </location>
</feature>
<dbReference type="InterPro" id="IPR036390">
    <property type="entry name" value="WH_DNA-bd_sf"/>
</dbReference>
<keyword evidence="5 6" id="KW-0539">Nucleus</keyword>
<evidence type="ECO:0000259" key="8">
    <source>
        <dbReference type="PROSITE" id="PS50006"/>
    </source>
</evidence>
<feature type="compositionally biased region" description="Polar residues" evidence="7">
    <location>
        <begin position="527"/>
        <end position="537"/>
    </location>
</feature>
<dbReference type="InterPro" id="IPR030456">
    <property type="entry name" value="TF_fork_head_CS_2"/>
</dbReference>
<dbReference type="PROSITE" id="PS00657">
    <property type="entry name" value="FORK_HEAD_1"/>
    <property type="match status" value="1"/>
</dbReference>
<keyword evidence="3 6" id="KW-0238">DNA-binding</keyword>
<feature type="compositionally biased region" description="Pro residues" evidence="7">
    <location>
        <begin position="555"/>
        <end position="570"/>
    </location>
</feature>
<feature type="region of interest" description="Disordered" evidence="7">
    <location>
        <begin position="252"/>
        <end position="334"/>
    </location>
</feature>
<dbReference type="OrthoDB" id="5954824at2759"/>
<dbReference type="Gene3D" id="2.60.200.20">
    <property type="match status" value="1"/>
</dbReference>
<dbReference type="GO" id="GO:0000978">
    <property type="term" value="F:RNA polymerase II cis-regulatory region sequence-specific DNA binding"/>
    <property type="evidence" value="ECO:0007669"/>
    <property type="project" value="TreeGrafter"/>
</dbReference>
<dbReference type="Proteomes" id="UP000028545">
    <property type="component" value="Unassembled WGS sequence"/>
</dbReference>
<evidence type="ECO:0000259" key="9">
    <source>
        <dbReference type="PROSITE" id="PS50039"/>
    </source>
</evidence>
<dbReference type="PANTHER" id="PTHR45881:SF1">
    <property type="entry name" value="FORK HEAD PROTEIN HOMOLOG 2"/>
    <property type="match status" value="1"/>
</dbReference>
<dbReference type="PROSITE" id="PS00658">
    <property type="entry name" value="FORK_HEAD_2"/>
    <property type="match status" value="1"/>
</dbReference>
<gene>
    <name evidence="10" type="ORF">SAPIO_CDS5401</name>
</gene>
<name>A0A084G6J1_PSEDA</name>
<feature type="region of interest" description="Disordered" evidence="7">
    <location>
        <begin position="1"/>
        <end position="79"/>
    </location>
</feature>
<dbReference type="InterPro" id="IPR036388">
    <property type="entry name" value="WH-like_DNA-bd_sf"/>
</dbReference>
<feature type="compositionally biased region" description="Low complexity" evidence="7">
    <location>
        <begin position="40"/>
        <end position="56"/>
    </location>
</feature>
<feature type="compositionally biased region" description="Pro residues" evidence="7">
    <location>
        <begin position="298"/>
        <end position="309"/>
    </location>
</feature>
<keyword evidence="2" id="KW-0805">Transcription regulation</keyword>
<dbReference type="CDD" id="cd00059">
    <property type="entry name" value="FH_FOX"/>
    <property type="match status" value="1"/>
</dbReference>
<feature type="DNA-binding region" description="Fork-head" evidence="6">
    <location>
        <begin position="351"/>
        <end position="447"/>
    </location>
</feature>
<dbReference type="SMART" id="SM00339">
    <property type="entry name" value="FH"/>
    <property type="match status" value="1"/>
</dbReference>
<sequence>MPPSSRRSQKTRRESKRDNSTAIDSSPTRPAKRRRKVDETTTPSTAATAGNSSAAVPPVPTPSTDPIEEEDSVLGNGSEGDQLVSRVVHYLTSPKDQRIQASKDHSNAIHETNKDGVKAYAKVAAQDWTFYITKLEVNIGRASDPPAAHPPAPDDEDFVHIDLGPSKTVSRQHAVICFDTKEEQWFFRVKGRNGAKIDGEPMKSGTSRGLKSGEVIEIGGVEMMFVLPTEISPLHINETYLQRAGISPSELPSPAINAPLLSTTQPSDDLPSSAPASRPPRSSQSAQQQQQQQQLIAPAPPNYRRPGTPPSAAGRRTTMVQMTSPQAPSSATPFGMTLEIDLSKDENRHIKPQFSYAQMITQAIIHTDDGKLNLNGIYNFIMDNYAYYRHQEPAGWQNSIRHNLSLNKAFEKVPRSTDEPGKGMKWQIVSEYKDEMVRNAFKGGRGGHRGSSAPSSPSHVNYITLTRDPASARKRRMSPILSPPPASSSLAIPQSTPDRSRNRRSAAVLPSDGSPLPRPRKPVPNAAPSSSIYQPQSPTLASSYLQDENTSFVTPAPPRVHPRLAPPSTAPRPSQHMPTSSPAPFWKYADIGSTPLRPAAQFDASPSRRLGGGLPHSSSPPARPTKSPVLSPVKPAPEPPADSSAGDIEEEQGFDLAKGFQSIGSYHAPVSQGLPIARARDSF</sequence>
<evidence type="ECO:0000256" key="6">
    <source>
        <dbReference type="PROSITE-ProRule" id="PRU00089"/>
    </source>
</evidence>
<dbReference type="PRINTS" id="PR00053">
    <property type="entry name" value="FORKHEAD"/>
</dbReference>
<feature type="domain" description="FHA" evidence="8">
    <location>
        <begin position="137"/>
        <end position="202"/>
    </location>
</feature>
<dbReference type="GO" id="GO:0005634">
    <property type="term" value="C:nucleus"/>
    <property type="evidence" value="ECO:0007669"/>
    <property type="project" value="UniProtKB-SubCell"/>
</dbReference>
<dbReference type="PROSITE" id="PS50039">
    <property type="entry name" value="FORK_HEAD_3"/>
    <property type="match status" value="1"/>
</dbReference>
<dbReference type="InterPro" id="IPR001766">
    <property type="entry name" value="Fork_head_dom"/>
</dbReference>
<dbReference type="AlphaFoldDB" id="A0A084G6J1"/>
<organism evidence="10 11">
    <name type="scientific">Pseudallescheria apiosperma</name>
    <name type="common">Scedosporium apiospermum</name>
    <dbReference type="NCBI Taxonomy" id="563466"/>
    <lineage>
        <taxon>Eukaryota</taxon>
        <taxon>Fungi</taxon>
        <taxon>Dikarya</taxon>
        <taxon>Ascomycota</taxon>
        <taxon>Pezizomycotina</taxon>
        <taxon>Sordariomycetes</taxon>
        <taxon>Hypocreomycetidae</taxon>
        <taxon>Microascales</taxon>
        <taxon>Microascaceae</taxon>
        <taxon>Scedosporium</taxon>
    </lineage>
</organism>
<dbReference type="Pfam" id="PF00250">
    <property type="entry name" value="Forkhead"/>
    <property type="match status" value="1"/>
</dbReference>
<proteinExistence type="predicted"/>
<evidence type="ECO:0000256" key="4">
    <source>
        <dbReference type="ARBA" id="ARBA00023163"/>
    </source>
</evidence>
<evidence type="ECO:0000256" key="3">
    <source>
        <dbReference type="ARBA" id="ARBA00023125"/>
    </source>
</evidence>
<comment type="caution">
    <text evidence="10">The sequence shown here is derived from an EMBL/GenBank/DDBJ whole genome shotgun (WGS) entry which is preliminary data.</text>
</comment>
<dbReference type="InterPro" id="IPR018122">
    <property type="entry name" value="TF_fork_head_CS_1"/>
</dbReference>
<feature type="region of interest" description="Disordered" evidence="7">
    <location>
        <begin position="550"/>
        <end position="657"/>
    </location>
</feature>
<dbReference type="Gene3D" id="1.10.10.10">
    <property type="entry name" value="Winged helix-like DNA-binding domain superfamily/Winged helix DNA-binding domain"/>
    <property type="match status" value="1"/>
</dbReference>
<evidence type="ECO:0000313" key="11">
    <source>
        <dbReference type="Proteomes" id="UP000028545"/>
    </source>
</evidence>
<evidence type="ECO:0000256" key="7">
    <source>
        <dbReference type="SAM" id="MobiDB-lite"/>
    </source>
</evidence>
<dbReference type="InterPro" id="IPR008984">
    <property type="entry name" value="SMAD_FHA_dom_sf"/>
</dbReference>
<dbReference type="OMA" id="EKYAFYR"/>
<dbReference type="RefSeq" id="XP_016642752.1">
    <property type="nucleotide sequence ID" value="XM_016787737.1"/>
</dbReference>
<dbReference type="Pfam" id="PF00498">
    <property type="entry name" value="FHA"/>
    <property type="match status" value="1"/>
</dbReference>
<dbReference type="CDD" id="cd22701">
    <property type="entry name" value="FHA_FKH1-like"/>
    <property type="match status" value="1"/>
</dbReference>
<keyword evidence="4" id="KW-0804">Transcription</keyword>
<evidence type="ECO:0000313" key="10">
    <source>
        <dbReference type="EMBL" id="KEZ42953.1"/>
    </source>
</evidence>
<feature type="compositionally biased region" description="Polar residues" evidence="7">
    <location>
        <begin position="318"/>
        <end position="332"/>
    </location>
</feature>
<dbReference type="PROSITE" id="PS50006">
    <property type="entry name" value="FHA_DOMAIN"/>
    <property type="match status" value="1"/>
</dbReference>
<feature type="compositionally biased region" description="Polar residues" evidence="7">
    <location>
        <begin position="452"/>
        <end position="464"/>
    </location>
</feature>
<dbReference type="SUPFAM" id="SSF46785">
    <property type="entry name" value="Winged helix' DNA-binding domain"/>
    <property type="match status" value="1"/>
</dbReference>
<dbReference type="HOGENOM" id="CLU_007090_1_0_1"/>
<evidence type="ECO:0000256" key="2">
    <source>
        <dbReference type="ARBA" id="ARBA00023015"/>
    </source>
</evidence>